<dbReference type="GO" id="GO:0048270">
    <property type="term" value="F:methionine adenosyltransferase regulator activity"/>
    <property type="evidence" value="ECO:0007669"/>
    <property type="project" value="TreeGrafter"/>
</dbReference>
<dbReference type="SUPFAM" id="SSF51735">
    <property type="entry name" value="NAD(P)-binding Rossmann-fold domains"/>
    <property type="match status" value="1"/>
</dbReference>
<dbReference type="GO" id="GO:0008831">
    <property type="term" value="F:dTDP-4-dehydrorhamnose reductase activity"/>
    <property type="evidence" value="ECO:0007669"/>
    <property type="project" value="UniProtKB-EC"/>
</dbReference>
<dbReference type="PANTHER" id="PTHR10491:SF4">
    <property type="entry name" value="METHIONINE ADENOSYLTRANSFERASE 2 SUBUNIT BETA"/>
    <property type="match status" value="1"/>
</dbReference>
<reference evidence="4 5" key="1">
    <citation type="submission" date="2016-10" db="EMBL/GenBank/DDBJ databases">
        <authorList>
            <person name="de Groot N.N."/>
        </authorList>
    </citation>
    <scope>NUCLEOTIDE SEQUENCE [LARGE SCALE GENOMIC DNA]</scope>
    <source>
        <strain evidence="4 5">CGMCC 4.1859</strain>
    </source>
</reference>
<evidence type="ECO:0000259" key="3">
    <source>
        <dbReference type="Pfam" id="PF04321"/>
    </source>
</evidence>
<dbReference type="GO" id="GO:0019305">
    <property type="term" value="P:dTDP-rhamnose biosynthetic process"/>
    <property type="evidence" value="ECO:0007669"/>
    <property type="project" value="UniProtKB-UniPathway"/>
</dbReference>
<dbReference type="Proteomes" id="UP000198614">
    <property type="component" value="Unassembled WGS sequence"/>
</dbReference>
<dbReference type="PANTHER" id="PTHR10491">
    <property type="entry name" value="DTDP-4-DEHYDRORHAMNOSE REDUCTASE"/>
    <property type="match status" value="1"/>
</dbReference>
<dbReference type="OrthoDB" id="9803892at2"/>
<dbReference type="CDD" id="cd05254">
    <property type="entry name" value="dTDP_HR_like_SDR_e"/>
    <property type="match status" value="1"/>
</dbReference>
<dbReference type="EC" id="1.1.1.133" evidence="2"/>
<dbReference type="GO" id="GO:0048269">
    <property type="term" value="C:methionine adenosyltransferase complex"/>
    <property type="evidence" value="ECO:0007669"/>
    <property type="project" value="TreeGrafter"/>
</dbReference>
<name>A0A1G7R8T6_9ACTN</name>
<dbReference type="InterPro" id="IPR029903">
    <property type="entry name" value="RmlD-like-bd"/>
</dbReference>
<dbReference type="EMBL" id="FNAX01000014">
    <property type="protein sequence ID" value="SDG07188.1"/>
    <property type="molecule type" value="Genomic_DNA"/>
</dbReference>
<keyword evidence="2" id="KW-0521">NADP</keyword>
<comment type="pathway">
    <text evidence="2">Carbohydrate biosynthesis; dTDP-L-rhamnose biosynthesis.</text>
</comment>
<evidence type="ECO:0000313" key="5">
    <source>
        <dbReference type="Proteomes" id="UP000198614"/>
    </source>
</evidence>
<protein>
    <recommendedName>
        <fullName evidence="2">dTDP-4-dehydrorhamnose reductase</fullName>
        <ecNumber evidence="2">1.1.1.133</ecNumber>
    </recommendedName>
</protein>
<dbReference type="Gene3D" id="3.40.50.720">
    <property type="entry name" value="NAD(P)-binding Rossmann-like Domain"/>
    <property type="match status" value="1"/>
</dbReference>
<proteinExistence type="inferred from homology"/>
<comment type="similarity">
    <text evidence="1 2">Belongs to the dTDP-4-dehydrorhamnose reductase family.</text>
</comment>
<dbReference type="InterPro" id="IPR036291">
    <property type="entry name" value="NAD(P)-bd_dom_sf"/>
</dbReference>
<dbReference type="UniPathway" id="UPA00124"/>
<evidence type="ECO:0000256" key="2">
    <source>
        <dbReference type="RuleBase" id="RU364082"/>
    </source>
</evidence>
<feature type="domain" description="RmlD-like substrate binding" evidence="3">
    <location>
        <begin position="4"/>
        <end position="288"/>
    </location>
</feature>
<dbReference type="GO" id="GO:0006556">
    <property type="term" value="P:S-adenosylmethionine biosynthetic process"/>
    <property type="evidence" value="ECO:0007669"/>
    <property type="project" value="TreeGrafter"/>
</dbReference>
<dbReference type="Pfam" id="PF04321">
    <property type="entry name" value="RmlD_sub_bind"/>
    <property type="match status" value="1"/>
</dbReference>
<sequence>MPAKVLLTGAGGLLGGAVLPALRARHEVVGWSRSRPAPDLYSVDATRSTEVDRFFDAHRPDVCVHCVAAPDVAACERDPDMAHALNVRTTENVARACARQAVRLVYLSTEFVFDGKSETGYAEDDVPNPLQMYGRTKLLGEERASEVPEHLIVRLPVLYGAPVPGRGRGWIERMLLALSEGRTVELDDRVERQPTWTEDVAAVLEEAVARRETGVLHAASRERLTKLAWGRKLAEAAGLPGTLLRPARAVPEGQEVPRPARPWLLTDRLEQRGMRVPAGVSHHVESYVRSLPGPRG</sequence>
<organism evidence="4 5">
    <name type="scientific">Streptomyces griseoaurantiacus</name>
    <dbReference type="NCBI Taxonomy" id="68213"/>
    <lineage>
        <taxon>Bacteria</taxon>
        <taxon>Bacillati</taxon>
        <taxon>Actinomycetota</taxon>
        <taxon>Actinomycetes</taxon>
        <taxon>Kitasatosporales</taxon>
        <taxon>Streptomycetaceae</taxon>
        <taxon>Streptomyces</taxon>
        <taxon>Streptomyces aurantiacus group</taxon>
    </lineage>
</organism>
<dbReference type="InterPro" id="IPR005913">
    <property type="entry name" value="dTDP_dehydrorham_reduct"/>
</dbReference>
<evidence type="ECO:0000313" key="4">
    <source>
        <dbReference type="EMBL" id="SDG07188.1"/>
    </source>
</evidence>
<accession>A0A1G7R8T6</accession>
<evidence type="ECO:0000256" key="1">
    <source>
        <dbReference type="ARBA" id="ARBA00010944"/>
    </source>
</evidence>
<comment type="function">
    <text evidence="2">Catalyzes the reduction of dTDP-6-deoxy-L-lyxo-4-hexulose to yield dTDP-L-rhamnose.</text>
</comment>
<gene>
    <name evidence="4" type="ORF">SAMN05216260_11433</name>
</gene>
<dbReference type="AlphaFoldDB" id="A0A1G7R8T6"/>
<keyword evidence="2" id="KW-0560">Oxidoreductase</keyword>